<feature type="non-terminal residue" evidence="1">
    <location>
        <position position="1"/>
    </location>
</feature>
<name>A0ABD0PEG6_CIRMR</name>
<evidence type="ECO:0000313" key="2">
    <source>
        <dbReference type="Proteomes" id="UP001529510"/>
    </source>
</evidence>
<organism evidence="1 2">
    <name type="scientific">Cirrhinus mrigala</name>
    <name type="common">Mrigala</name>
    <dbReference type="NCBI Taxonomy" id="683832"/>
    <lineage>
        <taxon>Eukaryota</taxon>
        <taxon>Metazoa</taxon>
        <taxon>Chordata</taxon>
        <taxon>Craniata</taxon>
        <taxon>Vertebrata</taxon>
        <taxon>Euteleostomi</taxon>
        <taxon>Actinopterygii</taxon>
        <taxon>Neopterygii</taxon>
        <taxon>Teleostei</taxon>
        <taxon>Ostariophysi</taxon>
        <taxon>Cypriniformes</taxon>
        <taxon>Cyprinidae</taxon>
        <taxon>Labeoninae</taxon>
        <taxon>Labeonini</taxon>
        <taxon>Cirrhinus</taxon>
    </lineage>
</organism>
<sequence length="64" mass="6700">GVRFGCDHSTGGGGRVHLCGLRKVAFSDTPKTLNNGNPKRALSVAASHERAFACTALHTHKTLA</sequence>
<reference evidence="1 2" key="1">
    <citation type="submission" date="2024-05" db="EMBL/GenBank/DDBJ databases">
        <title>Genome sequencing and assembly of Indian major carp, Cirrhinus mrigala (Hamilton, 1822).</title>
        <authorList>
            <person name="Mohindra V."/>
            <person name="Chowdhury L.M."/>
            <person name="Lal K."/>
            <person name="Jena J.K."/>
        </authorList>
    </citation>
    <scope>NUCLEOTIDE SEQUENCE [LARGE SCALE GENOMIC DNA]</scope>
    <source>
        <strain evidence="1">CM1030</strain>
        <tissue evidence="1">Blood</tissue>
    </source>
</reference>
<dbReference type="EMBL" id="JAMKFB020000016">
    <property type="protein sequence ID" value="KAL0171558.1"/>
    <property type="molecule type" value="Genomic_DNA"/>
</dbReference>
<dbReference type="Proteomes" id="UP001529510">
    <property type="component" value="Unassembled WGS sequence"/>
</dbReference>
<comment type="caution">
    <text evidence="1">The sequence shown here is derived from an EMBL/GenBank/DDBJ whole genome shotgun (WGS) entry which is preliminary data.</text>
</comment>
<gene>
    <name evidence="1" type="ORF">M9458_031869</name>
</gene>
<accession>A0ABD0PEG6</accession>
<proteinExistence type="predicted"/>
<keyword evidence="2" id="KW-1185">Reference proteome</keyword>
<protein>
    <submittedName>
        <fullName evidence="1">Uncharacterized protein</fullName>
    </submittedName>
</protein>
<dbReference type="AlphaFoldDB" id="A0ABD0PEG6"/>
<evidence type="ECO:0000313" key="1">
    <source>
        <dbReference type="EMBL" id="KAL0171558.1"/>
    </source>
</evidence>